<evidence type="ECO:0000313" key="1">
    <source>
        <dbReference type="EMBL" id="KAK0408169.1"/>
    </source>
</evidence>
<comment type="caution">
    <text evidence="1">The sequence shown here is derived from an EMBL/GenBank/DDBJ whole genome shotgun (WGS) entry which is preliminary data.</text>
</comment>
<proteinExistence type="predicted"/>
<protein>
    <submittedName>
        <fullName evidence="1">Uncharacterized protein</fullName>
    </submittedName>
</protein>
<keyword evidence="2" id="KW-1185">Reference proteome</keyword>
<name>A0AA39LSZ0_9BILA</name>
<gene>
    <name evidence="1" type="ORF">QR680_003812</name>
</gene>
<dbReference type="AlphaFoldDB" id="A0AA39LSZ0"/>
<reference evidence="1" key="1">
    <citation type="submission" date="2023-06" db="EMBL/GenBank/DDBJ databases">
        <title>Genomic analysis of the entomopathogenic nematode Steinernema hermaphroditum.</title>
        <authorList>
            <person name="Schwarz E.M."/>
            <person name="Heppert J.K."/>
            <person name="Baniya A."/>
            <person name="Schwartz H.T."/>
            <person name="Tan C.-H."/>
            <person name="Antoshechkin I."/>
            <person name="Sternberg P.W."/>
            <person name="Goodrich-Blair H."/>
            <person name="Dillman A.R."/>
        </authorList>
    </citation>
    <scope>NUCLEOTIDE SEQUENCE</scope>
    <source>
        <strain evidence="1">PS9179</strain>
        <tissue evidence="1">Whole animal</tissue>
    </source>
</reference>
<organism evidence="1 2">
    <name type="scientific">Steinernema hermaphroditum</name>
    <dbReference type="NCBI Taxonomy" id="289476"/>
    <lineage>
        <taxon>Eukaryota</taxon>
        <taxon>Metazoa</taxon>
        <taxon>Ecdysozoa</taxon>
        <taxon>Nematoda</taxon>
        <taxon>Chromadorea</taxon>
        <taxon>Rhabditida</taxon>
        <taxon>Tylenchina</taxon>
        <taxon>Panagrolaimomorpha</taxon>
        <taxon>Strongyloidoidea</taxon>
        <taxon>Steinernematidae</taxon>
        <taxon>Steinernema</taxon>
    </lineage>
</organism>
<dbReference type="EMBL" id="JAUCMV010000003">
    <property type="protein sequence ID" value="KAK0408169.1"/>
    <property type="molecule type" value="Genomic_DNA"/>
</dbReference>
<sequence>MTSDKDEKALVECLRLLMDANFKYITFWGGGDQQQYEEENCKTFDVVTPVLHRMVLQPLASRHVQF</sequence>
<accession>A0AA39LSZ0</accession>
<dbReference type="Proteomes" id="UP001175271">
    <property type="component" value="Unassembled WGS sequence"/>
</dbReference>
<evidence type="ECO:0000313" key="2">
    <source>
        <dbReference type="Proteomes" id="UP001175271"/>
    </source>
</evidence>